<sequence length="408" mass="45770">MLRNNGVTDRIWSVTQVTNYLKELLETDPNLSPVMLKGEISNFHHHSSGHMYFTIKDEKTQLSAVMFKGYNQSLDFIPEDGMSVIAEGKISIYPARGQYQIYVHRMQPDGIGSLHLAYEQLKERLEKEGLFRAELKQAIPKIPAKVGVVTSPTGAAIRDIISVIKRRFSNVSLLIAPSQVQGVGAEETLVRGLELLNQSDVDVIIIGRGGGSIEDLWAFNKEKLARAIFNSRIPIISAVGHETDFTIADFVADLRAPTPSAAAELVVSNREEIVKYLARLYNNLNSAMDNRINRLNDRLLSLKERRALRLPEEKITEYMQQVDELSMKLEKEICDNLTKKQEELERVVGQLNSLSPLSTFARGYSLARKLDSKEEIKSIAQLEEGEMIEVILKDGALDCKVESVTGEK</sequence>
<evidence type="ECO:0000256" key="2">
    <source>
        <dbReference type="ARBA" id="ARBA00022722"/>
    </source>
</evidence>
<dbReference type="Pfam" id="PF02601">
    <property type="entry name" value="Exonuc_VII_L"/>
    <property type="match status" value="1"/>
</dbReference>
<comment type="function">
    <text evidence="5">Bidirectionally degrades single-stranded DNA into large acid-insoluble oligonucleotides, which are then degraded further into small acid-soluble oligonucleotides.</text>
</comment>
<keyword evidence="2 5" id="KW-0540">Nuclease</keyword>
<evidence type="ECO:0000313" key="11">
    <source>
        <dbReference type="Proteomes" id="UP000219573"/>
    </source>
</evidence>
<keyword evidence="11" id="KW-1185">Reference proteome</keyword>
<feature type="coiled-coil region" evidence="7">
    <location>
        <begin position="285"/>
        <end position="354"/>
    </location>
</feature>
<evidence type="ECO:0000256" key="7">
    <source>
        <dbReference type="SAM" id="Coils"/>
    </source>
</evidence>
<dbReference type="RefSeq" id="WP_097018652.1">
    <property type="nucleotide sequence ID" value="NZ_OBDZ01000021.1"/>
</dbReference>
<comment type="similarity">
    <text evidence="5 6">Belongs to the XseA family.</text>
</comment>
<dbReference type="PANTHER" id="PTHR30008">
    <property type="entry name" value="EXODEOXYRIBONUCLEASE 7 LARGE SUBUNIT"/>
    <property type="match status" value="1"/>
</dbReference>
<comment type="subunit">
    <text evidence="5">Heterooligomer composed of large and small subunits.</text>
</comment>
<dbReference type="InterPro" id="IPR025824">
    <property type="entry name" value="OB-fold_nuc-bd_dom"/>
</dbReference>
<comment type="catalytic activity">
    <reaction evidence="5 6">
        <text>Exonucleolytic cleavage in either 5'- to 3'- or 3'- to 5'-direction to yield nucleoside 5'-phosphates.</text>
        <dbReference type="EC" id="3.1.11.6"/>
    </reaction>
</comment>
<dbReference type="Proteomes" id="UP000219573">
    <property type="component" value="Unassembled WGS sequence"/>
</dbReference>
<keyword evidence="3 5" id="KW-0378">Hydrolase</keyword>
<evidence type="ECO:0000259" key="8">
    <source>
        <dbReference type="Pfam" id="PF02601"/>
    </source>
</evidence>
<dbReference type="EC" id="3.1.11.6" evidence="5"/>
<dbReference type="STRING" id="1413210.U472_05665"/>
<feature type="domain" description="OB-fold nucleic acid binding" evidence="9">
    <location>
        <begin position="12"/>
        <end position="107"/>
    </location>
</feature>
<organism evidence="10 11">
    <name type="scientific">Orenia metallireducens</name>
    <dbReference type="NCBI Taxonomy" id="1413210"/>
    <lineage>
        <taxon>Bacteria</taxon>
        <taxon>Bacillati</taxon>
        <taxon>Bacillota</taxon>
        <taxon>Clostridia</taxon>
        <taxon>Halanaerobiales</taxon>
        <taxon>Halobacteroidaceae</taxon>
        <taxon>Orenia</taxon>
    </lineage>
</organism>
<dbReference type="GO" id="GO:0006308">
    <property type="term" value="P:DNA catabolic process"/>
    <property type="evidence" value="ECO:0007669"/>
    <property type="project" value="UniProtKB-UniRule"/>
</dbReference>
<evidence type="ECO:0000259" key="9">
    <source>
        <dbReference type="Pfam" id="PF13742"/>
    </source>
</evidence>
<reference evidence="11" key="1">
    <citation type="submission" date="2017-09" db="EMBL/GenBank/DDBJ databases">
        <authorList>
            <person name="Varghese N."/>
            <person name="Submissions S."/>
        </authorList>
    </citation>
    <scope>NUCLEOTIDE SEQUENCE [LARGE SCALE GENOMIC DNA]</scope>
    <source>
        <strain evidence="11">MSL47</strain>
    </source>
</reference>
<feature type="domain" description="Exonuclease VII large subunit C-terminal" evidence="8">
    <location>
        <begin position="130"/>
        <end position="346"/>
    </location>
</feature>
<keyword evidence="1 5" id="KW-0963">Cytoplasm</keyword>
<accession>A0A285HLU0</accession>
<dbReference type="Pfam" id="PF13742">
    <property type="entry name" value="tRNA_anti_2"/>
    <property type="match status" value="1"/>
</dbReference>
<evidence type="ECO:0000256" key="1">
    <source>
        <dbReference type="ARBA" id="ARBA00022490"/>
    </source>
</evidence>
<dbReference type="OrthoDB" id="9802795at2"/>
<keyword evidence="4 5" id="KW-0269">Exonuclease</keyword>
<dbReference type="EMBL" id="OBDZ01000021">
    <property type="protein sequence ID" value="SNY36692.1"/>
    <property type="molecule type" value="Genomic_DNA"/>
</dbReference>
<dbReference type="GO" id="GO:0003676">
    <property type="term" value="F:nucleic acid binding"/>
    <property type="evidence" value="ECO:0007669"/>
    <property type="project" value="InterPro"/>
</dbReference>
<evidence type="ECO:0000256" key="3">
    <source>
        <dbReference type="ARBA" id="ARBA00022801"/>
    </source>
</evidence>
<evidence type="ECO:0000256" key="6">
    <source>
        <dbReference type="RuleBase" id="RU004355"/>
    </source>
</evidence>
<dbReference type="PANTHER" id="PTHR30008:SF0">
    <property type="entry name" value="EXODEOXYRIBONUCLEASE 7 LARGE SUBUNIT"/>
    <property type="match status" value="1"/>
</dbReference>
<dbReference type="GO" id="GO:0008855">
    <property type="term" value="F:exodeoxyribonuclease VII activity"/>
    <property type="evidence" value="ECO:0007669"/>
    <property type="project" value="UniProtKB-UniRule"/>
</dbReference>
<protein>
    <recommendedName>
        <fullName evidence="5">Exodeoxyribonuclease 7 large subunit</fullName>
        <ecNumber evidence="5">3.1.11.6</ecNumber>
    </recommendedName>
    <alternativeName>
        <fullName evidence="5">Exodeoxyribonuclease VII large subunit</fullName>
        <shortName evidence="5">Exonuclease VII large subunit</shortName>
    </alternativeName>
</protein>
<dbReference type="InterPro" id="IPR020579">
    <property type="entry name" value="Exonuc_VII_lsu_C"/>
</dbReference>
<keyword evidence="7" id="KW-0175">Coiled coil</keyword>
<name>A0A285HLU0_9FIRM</name>
<proteinExistence type="inferred from homology"/>
<comment type="subcellular location">
    <subcellularLocation>
        <location evidence="5 6">Cytoplasm</location>
    </subcellularLocation>
</comment>
<dbReference type="NCBIfam" id="TIGR00237">
    <property type="entry name" value="xseA"/>
    <property type="match status" value="1"/>
</dbReference>
<evidence type="ECO:0000256" key="5">
    <source>
        <dbReference type="HAMAP-Rule" id="MF_00378"/>
    </source>
</evidence>
<dbReference type="AlphaFoldDB" id="A0A285HLU0"/>
<gene>
    <name evidence="5" type="primary">xseA</name>
    <name evidence="10" type="ORF">SAMN06265827_12125</name>
</gene>
<dbReference type="HAMAP" id="MF_00378">
    <property type="entry name" value="Exonuc_7_L"/>
    <property type="match status" value="1"/>
</dbReference>
<dbReference type="GO" id="GO:0005737">
    <property type="term" value="C:cytoplasm"/>
    <property type="evidence" value="ECO:0007669"/>
    <property type="project" value="UniProtKB-SubCell"/>
</dbReference>
<evidence type="ECO:0000313" key="10">
    <source>
        <dbReference type="EMBL" id="SNY36692.1"/>
    </source>
</evidence>
<dbReference type="CDD" id="cd04489">
    <property type="entry name" value="ExoVII_LU_OBF"/>
    <property type="match status" value="1"/>
</dbReference>
<dbReference type="GO" id="GO:0009318">
    <property type="term" value="C:exodeoxyribonuclease VII complex"/>
    <property type="evidence" value="ECO:0007669"/>
    <property type="project" value="UniProtKB-UniRule"/>
</dbReference>
<evidence type="ECO:0000256" key="4">
    <source>
        <dbReference type="ARBA" id="ARBA00022839"/>
    </source>
</evidence>
<dbReference type="InterPro" id="IPR003753">
    <property type="entry name" value="Exonuc_VII_L"/>
</dbReference>